<keyword evidence="2" id="KW-1185">Reference proteome</keyword>
<sequence length="265" mass="29661">MNGSDERTVEWFENTRRRCIDHLRALLSIRIAQDSIRSIRGDWEERNIVTQAALHSACVIAYSRPFVGARSKAGNLFYGISKLRKAEGFDVDLHRHLLELRNKIIAHSDYDIFPSTMFTETVGDEKLPVQLGINVKAMMGIEDRTLATRYESHIGACALAIESELNSDCGELVAAILEHPETFAETHNIAEHSRELPSAEEFADLPPPEGPAAQVENPPFEEGLAGYRYSALRHQVPLLKSGKYKITVDGKEAEIEFSIGRDSQD</sequence>
<accession>A0ABW3J7X6</accession>
<proteinExistence type="predicted"/>
<dbReference type="RefSeq" id="WP_379086269.1">
    <property type="nucleotide sequence ID" value="NZ_JBHTJO010000001.1"/>
</dbReference>
<gene>
    <name evidence="1" type="ORF">ACFQ2F_04415</name>
</gene>
<protein>
    <recommendedName>
        <fullName evidence="3">HEPN AbiU2-like domain-containing protein</fullName>
    </recommendedName>
</protein>
<evidence type="ECO:0000313" key="1">
    <source>
        <dbReference type="EMBL" id="MFD0986334.1"/>
    </source>
</evidence>
<name>A0ABW3J7X6_9HYPH</name>
<evidence type="ECO:0000313" key="2">
    <source>
        <dbReference type="Proteomes" id="UP001597102"/>
    </source>
</evidence>
<comment type="caution">
    <text evidence="1">The sequence shown here is derived from an EMBL/GenBank/DDBJ whole genome shotgun (WGS) entry which is preliminary data.</text>
</comment>
<dbReference type="EMBL" id="JBHTJO010000001">
    <property type="protein sequence ID" value="MFD0986334.1"/>
    <property type="molecule type" value="Genomic_DNA"/>
</dbReference>
<dbReference type="Proteomes" id="UP001597102">
    <property type="component" value="Unassembled WGS sequence"/>
</dbReference>
<reference evidence="2" key="1">
    <citation type="journal article" date="2019" name="Int. J. Syst. Evol. Microbiol.">
        <title>The Global Catalogue of Microorganisms (GCM) 10K type strain sequencing project: providing services to taxonomists for standard genome sequencing and annotation.</title>
        <authorList>
            <consortium name="The Broad Institute Genomics Platform"/>
            <consortium name="The Broad Institute Genome Sequencing Center for Infectious Disease"/>
            <person name="Wu L."/>
            <person name="Ma J."/>
        </authorList>
    </citation>
    <scope>NUCLEOTIDE SEQUENCE [LARGE SCALE GENOMIC DNA]</scope>
    <source>
        <strain evidence="2">CCUG 61697</strain>
    </source>
</reference>
<evidence type="ECO:0008006" key="3">
    <source>
        <dbReference type="Google" id="ProtNLM"/>
    </source>
</evidence>
<organism evidence="1 2">
    <name type="scientific">Methyloligella solikamskensis</name>
    <dbReference type="NCBI Taxonomy" id="1177756"/>
    <lineage>
        <taxon>Bacteria</taxon>
        <taxon>Pseudomonadati</taxon>
        <taxon>Pseudomonadota</taxon>
        <taxon>Alphaproteobacteria</taxon>
        <taxon>Hyphomicrobiales</taxon>
        <taxon>Hyphomicrobiaceae</taxon>
        <taxon>Methyloligella</taxon>
    </lineage>
</organism>